<feature type="region of interest" description="Disordered" evidence="1">
    <location>
        <begin position="168"/>
        <end position="190"/>
    </location>
</feature>
<evidence type="ECO:0000313" key="2">
    <source>
        <dbReference type="EMBL" id="TFK99297.1"/>
    </source>
</evidence>
<evidence type="ECO:0000256" key="1">
    <source>
        <dbReference type="SAM" id="MobiDB-lite"/>
    </source>
</evidence>
<protein>
    <submittedName>
        <fullName evidence="2">Uncharacterized protein</fullName>
    </submittedName>
</protein>
<feature type="compositionally biased region" description="Basic and acidic residues" evidence="1">
    <location>
        <begin position="179"/>
        <end position="190"/>
    </location>
</feature>
<feature type="compositionally biased region" description="Polar residues" evidence="1">
    <location>
        <begin position="38"/>
        <end position="67"/>
    </location>
</feature>
<name>A0A5C3QDP8_9AGAR</name>
<keyword evidence="3" id="KW-1185">Reference proteome</keyword>
<accession>A0A5C3QDP8</accession>
<feature type="compositionally biased region" description="Basic and acidic residues" evidence="1">
    <location>
        <begin position="19"/>
        <end position="33"/>
    </location>
</feature>
<proteinExistence type="predicted"/>
<dbReference type="AlphaFoldDB" id="A0A5C3QDP8"/>
<dbReference type="EMBL" id="ML178834">
    <property type="protein sequence ID" value="TFK99297.1"/>
    <property type="molecule type" value="Genomic_DNA"/>
</dbReference>
<dbReference type="Proteomes" id="UP000305067">
    <property type="component" value="Unassembled WGS sequence"/>
</dbReference>
<evidence type="ECO:0000313" key="3">
    <source>
        <dbReference type="Proteomes" id="UP000305067"/>
    </source>
</evidence>
<organism evidence="2 3">
    <name type="scientific">Pterulicium gracile</name>
    <dbReference type="NCBI Taxonomy" id="1884261"/>
    <lineage>
        <taxon>Eukaryota</taxon>
        <taxon>Fungi</taxon>
        <taxon>Dikarya</taxon>
        <taxon>Basidiomycota</taxon>
        <taxon>Agaricomycotina</taxon>
        <taxon>Agaricomycetes</taxon>
        <taxon>Agaricomycetidae</taxon>
        <taxon>Agaricales</taxon>
        <taxon>Pleurotineae</taxon>
        <taxon>Pterulaceae</taxon>
        <taxon>Pterulicium</taxon>
    </lineage>
</organism>
<reference evidence="2 3" key="1">
    <citation type="journal article" date="2019" name="Nat. Ecol. Evol.">
        <title>Megaphylogeny resolves global patterns of mushroom evolution.</title>
        <authorList>
            <person name="Varga T."/>
            <person name="Krizsan K."/>
            <person name="Foldi C."/>
            <person name="Dima B."/>
            <person name="Sanchez-Garcia M."/>
            <person name="Sanchez-Ramirez S."/>
            <person name="Szollosi G.J."/>
            <person name="Szarkandi J.G."/>
            <person name="Papp V."/>
            <person name="Albert L."/>
            <person name="Andreopoulos W."/>
            <person name="Angelini C."/>
            <person name="Antonin V."/>
            <person name="Barry K.W."/>
            <person name="Bougher N.L."/>
            <person name="Buchanan P."/>
            <person name="Buyck B."/>
            <person name="Bense V."/>
            <person name="Catcheside P."/>
            <person name="Chovatia M."/>
            <person name="Cooper J."/>
            <person name="Damon W."/>
            <person name="Desjardin D."/>
            <person name="Finy P."/>
            <person name="Geml J."/>
            <person name="Haridas S."/>
            <person name="Hughes K."/>
            <person name="Justo A."/>
            <person name="Karasinski D."/>
            <person name="Kautmanova I."/>
            <person name="Kiss B."/>
            <person name="Kocsube S."/>
            <person name="Kotiranta H."/>
            <person name="LaButti K.M."/>
            <person name="Lechner B.E."/>
            <person name="Liimatainen K."/>
            <person name="Lipzen A."/>
            <person name="Lukacs Z."/>
            <person name="Mihaltcheva S."/>
            <person name="Morgado L.N."/>
            <person name="Niskanen T."/>
            <person name="Noordeloos M.E."/>
            <person name="Ohm R.A."/>
            <person name="Ortiz-Santana B."/>
            <person name="Ovrebo C."/>
            <person name="Racz N."/>
            <person name="Riley R."/>
            <person name="Savchenko A."/>
            <person name="Shiryaev A."/>
            <person name="Soop K."/>
            <person name="Spirin V."/>
            <person name="Szebenyi C."/>
            <person name="Tomsovsky M."/>
            <person name="Tulloss R.E."/>
            <person name="Uehling J."/>
            <person name="Grigoriev I.V."/>
            <person name="Vagvolgyi C."/>
            <person name="Papp T."/>
            <person name="Martin F.M."/>
            <person name="Miettinen O."/>
            <person name="Hibbett D.S."/>
            <person name="Nagy L.G."/>
        </authorList>
    </citation>
    <scope>NUCLEOTIDE SEQUENCE [LARGE SCALE GENOMIC DNA]</scope>
    <source>
        <strain evidence="2 3">CBS 309.79</strain>
    </source>
</reference>
<gene>
    <name evidence="2" type="ORF">BDV98DRAFT_176673</name>
</gene>
<sequence length="190" mass="21208">MRQASRTPGARLSLQARAQGKEIIHGAGSDKHIPKAPNTRSTTQAPSLKQISPTRGLKQTSPVTSLKRTPPPMVLSMKKPPSARQPLKAPTLTKQIVATPTTKRIAKVVRLSNRLNVQLIDVPHPRLRDLHVSGAEWRRTVAATMPKLLALLSHRSIPNIATTPQLSTVSQRYRHSNRWKSEDRRPRVRH</sequence>
<feature type="region of interest" description="Disordered" evidence="1">
    <location>
        <begin position="1"/>
        <end position="86"/>
    </location>
</feature>